<dbReference type="Proteomes" id="UP000186817">
    <property type="component" value="Unassembled WGS sequence"/>
</dbReference>
<dbReference type="SUPFAM" id="SSF51735">
    <property type="entry name" value="NAD(P)-binding Rossmann-fold domains"/>
    <property type="match status" value="1"/>
</dbReference>
<comment type="caution">
    <text evidence="3">The sequence shown here is derived from an EMBL/GenBank/DDBJ whole genome shotgun (WGS) entry which is preliminary data.</text>
</comment>
<feature type="region of interest" description="Disordered" evidence="1">
    <location>
        <begin position="2672"/>
        <end position="2700"/>
    </location>
</feature>
<gene>
    <name evidence="3" type="primary">Wwox</name>
    <name evidence="3" type="ORF">AK812_SmicGene21214</name>
</gene>
<dbReference type="OrthoDB" id="430885at2759"/>
<dbReference type="EMBL" id="LSRX01000464">
    <property type="protein sequence ID" value="OLP96530.1"/>
    <property type="molecule type" value="Genomic_DNA"/>
</dbReference>
<protein>
    <submittedName>
        <fullName evidence="3">WW domain-containing oxidoreductase</fullName>
    </submittedName>
</protein>
<organism evidence="3 4">
    <name type="scientific">Symbiodinium microadriaticum</name>
    <name type="common">Dinoflagellate</name>
    <name type="synonym">Zooxanthella microadriatica</name>
    <dbReference type="NCBI Taxonomy" id="2951"/>
    <lineage>
        <taxon>Eukaryota</taxon>
        <taxon>Sar</taxon>
        <taxon>Alveolata</taxon>
        <taxon>Dinophyceae</taxon>
        <taxon>Suessiales</taxon>
        <taxon>Symbiodiniaceae</taxon>
        <taxon>Symbiodinium</taxon>
    </lineage>
</organism>
<evidence type="ECO:0000313" key="3">
    <source>
        <dbReference type="EMBL" id="OLP96530.1"/>
    </source>
</evidence>
<dbReference type="Pfam" id="PF14649">
    <property type="entry name" value="Spatacsin_C"/>
    <property type="match status" value="2"/>
</dbReference>
<sequence length="2821" mass="310098">MTARTVRTPGLLCGALAEKSRIFQAVAFHTSKRLVRRRLLRHVGHMRRLSKEEQALISLVNLLERLYTNPCYTTEFNRMTTGLTTGQYPQRAHSGSVPPFCSWPAGGQPMLLVGLVCDGAIGGHIAARRPDEKSLVGEAGREVAQGPAALQHWVDTRGGGPQYFEQQTSLRELPMAQRMPLELYDMWSGYQTPAMAAMLEMSPRARKGWASMPCGDVEDLDATPVLGLSNFHKGSNLAQDVHGDDVADMREQADEGDTEMLNSLESAPLARASCRRCRLEGPQDEDTPLSADLSHSEGFLEALGLDEGGPKSHTMGYLHVTLAWMRQWSWETRARIVMEKTHFWPRLVEPLPWLQPPAGAEPPAKAWQHCWLNFLVAHQDWRGLAAWVRSLPFSPQTDSVDAFGKSCVDLEKLEHRGLRFCTSYSREVLLQQLGRRGIFCSGDTQDFHALLCRLTLCGKLFGDGMSLEPPKGREVTLASKLPSSDSDEGSLPLDHLLPVGTVSPFHCFFINYCIDNDLPALLLLYLQRYNLATTMSTLKELHIQQSQRSWAPLLLVGRLGNPHLFAASLHHAASVYPSSDTSFTRFVKEDAEGVPFMPLGALADSRPIAFLATLMFAPVACALELLKLDKDCPWAVSKQTLQKAVAAYPALSEAFLSNRIEDETKETPAGSDKYGRSLVEAVAEACSCQGKTENRMMPQEVLPQLEMQGAAGTGGERHMTVEEMATFKGDVALSTLLSDVASFDVVQVLDRLCIFEECEVLNLAQLADTDEHFPDELEESYFLSQGRAMMAYHVLMTNCKRQLKAGEELRFPLALAAEDARRLRKAAKSVALHNLLNEGVVSSAVCLLELCGLETEKLRVDVEAAKRIYSHTVHQSRSAGEDRQRAAAASVIQLFMSFPDTEDASASAAAEAAISSPHLLNALRMLEESTWALDPHPSAPTASSIQALGYDLPWHLVALFCRVHSLPRSLTLLHELARNNDWVMFLYESDLQQCPAETVLDIVGGYFTEVPLQNHLQILANSIAAQEQGQQEQQGQQGQQGQGRREERGRSGKVDDSSVPADAISFLERSRSLRSTGSSMSLGLLGHALLHRKARLAVVASAFSDVTYLQCMAVWLTVNAERLRDNQVPDAVVAPLPSPAASPGEVAAQIASLCRQRHAFSLVLRALKIFDPENPLIDFVCFHRAFVQCRFKSCREHLRRFVGRRQESGTSCALDFSPHVERLSEDMVWYLLDGFPRSRMMLLSVLDEAGFSPRFSLLFSAYRLIQQTGLDVDFRVPSTELLQLLISKKMFSEAREWAKQSGVAGDTVVFEEVTGMIVEFRQGAWWNVLAERIQLWHKCFSAFMRQSPPVGSANFFLDITAKLEPDLFAREQLVLLSIARELLLIQHSTAQVTSSHEDHLEQLKVSLLLILTGTAPDLTPDLELCPLAPFKRRQAAMPLLVQAPGTWAGWRHLCSAGDTGKPALKADPVTRMRASRRSPVASVILGMVAGSAIKQRSRAAGSGDSRRRALITGANSGIGLATAVDLASKGWEVVPLCRSKEKARETKEDIADLVPEAVIGEVDVPCDLADLPSVARCAKALSRSTGQFDALIFNAGIDGAPLERTPQGQELHFAVNHLGHFALWMGLKSCLAEKVRVVTVTSSAALDAELDLDDLDWKRRDYGRHEAYAASKACNVLFAEELARRFHAKGSFASANSIDPGPTATQIVRYSLPERALQRRDMDPAQLARQARLFGLKTPSQAAEGIVWLADSAEAGKLPDGQWWSAPGTLFPAPTLSWHTEALAEELWKRSEALVKDYVEDLSYKTMCTLVHRIPDQVNALPLYGMEGALMTSARANSSFGTGPSAKEGQGGSVLDAQQKGPRGELIPFLETGISSLINRDELLLADELASGFGYESSDQKLAAALSSIAGGKHLEAVRRLKSQQSPLEPSDSALTAAEQGDAEPLLNELGSHCSDRIALYCRRCRVFYSVSRNIGMDYQEVEKVEPTKLLSLLLSPQPYCADIELCRNLITGFPRLDAVAVAEVLLDSFIESMLSQGVMRWAEEKLDEFVSLLSPSQELLGHAALQRIPSFRELVKTEHGSVTVPSQVLDPETEVEVLIMAYHSYVQGCRERSVSELLRLLQARAEFYVARGHFHLLVRLLVAIPEYHAMEYLFGHLVRHGELHALLAEGRRRGQDATKCGQHIALAVALIRYLQVNFPLDLEMLVQVHCSFGLEAELAELLETKAGQVALRLGRKWTDICSEDGEEQLLLCLSMYLQCARLFLKGKRHQRHLVANELAALICLQLKAVQIHLAASLHEQNAATAGQESFDWAAVPTDGPESLANALVDATGRQKGWGEQQAVDGAENGTGCGPEVEDSCMDKDSSTVPAHSDGDVPGAGKGLLSAPRQSQEQSQVLPPALGPAGDVFVVINLMPSEVEVFAEYHQDFIATLEVVSAYRHSCGDGLFKVWPRALYRQVVLLGNRLYLQLFLQHLPLSKEWLQAIVQLYLDEPCPEQFSSRMLRMKQFLREGVTNLETRHQLARQLGPGFTDVAIETASLATGCCFGHLATALLEKAFSFGLHGLAFSKLQYRQDVAEMDEPEQALRVGRAHWHGPKEQLRRLCKEQRVRIIRMTSQWQVLSMGNIAGLRLAGCGPTSMCTGVGNCGDWKNRQTSSDGLVLGPWGKGSSPSYEYPACGSSSTPRNPFEGPQLESPASSASPARDLVRKFVRDMLQGVAAVLPPAWPGDMCGHNVTVSLDKRMKVLCVRSTDPSVEVSTQLGVPLTSIASIAFGCCNPGEGRLSATEHSVTLFLDEGDFGLGTIMAKVGSGIARQLVVDEML</sequence>
<keyword evidence="4" id="KW-1185">Reference proteome</keyword>
<dbReference type="PRINTS" id="PR00081">
    <property type="entry name" value="GDHRDH"/>
</dbReference>
<feature type="compositionally biased region" description="Low complexity" evidence="1">
    <location>
        <begin position="1027"/>
        <end position="1039"/>
    </location>
</feature>
<dbReference type="OMA" id="CIFEECE"/>
<dbReference type="PANTHER" id="PTHR13650">
    <property type="entry name" value="SPATACSIN"/>
    <property type="match status" value="1"/>
</dbReference>
<accession>A0A1Q9DN13</accession>
<dbReference type="InterPro" id="IPR002347">
    <property type="entry name" value="SDR_fam"/>
</dbReference>
<dbReference type="Gene3D" id="3.40.50.720">
    <property type="entry name" value="NAD(P)-binding Rossmann-like Domain"/>
    <property type="match status" value="1"/>
</dbReference>
<feature type="domain" description="Spatacsin C-terminal" evidence="2">
    <location>
        <begin position="2084"/>
        <end position="2293"/>
    </location>
</feature>
<feature type="region of interest" description="Disordered" evidence="1">
    <location>
        <begin position="1027"/>
        <end position="1058"/>
    </location>
</feature>
<dbReference type="GO" id="GO:0005737">
    <property type="term" value="C:cytoplasm"/>
    <property type="evidence" value="ECO:0007669"/>
    <property type="project" value="TreeGrafter"/>
</dbReference>
<name>A0A1Q9DN13_SYMMI</name>
<feature type="domain" description="Spatacsin C-terminal" evidence="2">
    <location>
        <begin position="2409"/>
        <end position="2490"/>
    </location>
</feature>
<evidence type="ECO:0000313" key="4">
    <source>
        <dbReference type="Proteomes" id="UP000186817"/>
    </source>
</evidence>
<dbReference type="Pfam" id="PF00106">
    <property type="entry name" value="adh_short"/>
    <property type="match status" value="1"/>
</dbReference>
<feature type="compositionally biased region" description="Basic and acidic residues" evidence="1">
    <location>
        <begin position="1043"/>
        <end position="1056"/>
    </location>
</feature>
<reference evidence="3 4" key="1">
    <citation type="submission" date="2016-02" db="EMBL/GenBank/DDBJ databases">
        <title>Genome analysis of coral dinoflagellate symbionts highlights evolutionary adaptations to a symbiotic lifestyle.</title>
        <authorList>
            <person name="Aranda M."/>
            <person name="Li Y."/>
            <person name="Liew Y.J."/>
            <person name="Baumgarten S."/>
            <person name="Simakov O."/>
            <person name="Wilson M."/>
            <person name="Piel J."/>
            <person name="Ashoor H."/>
            <person name="Bougouffa S."/>
            <person name="Bajic V.B."/>
            <person name="Ryu T."/>
            <person name="Ravasi T."/>
            <person name="Bayer T."/>
            <person name="Micklem G."/>
            <person name="Kim H."/>
            <person name="Bhak J."/>
            <person name="Lajeunesse T.C."/>
            <person name="Voolstra C.R."/>
        </authorList>
    </citation>
    <scope>NUCLEOTIDE SEQUENCE [LARGE SCALE GENOMIC DNA]</scope>
    <source>
        <strain evidence="3 4">CCMP2467</strain>
    </source>
</reference>
<dbReference type="InterPro" id="IPR028107">
    <property type="entry name" value="Spatacsin_C_dom"/>
</dbReference>
<dbReference type="InterPro" id="IPR036291">
    <property type="entry name" value="NAD(P)-bd_dom_sf"/>
</dbReference>
<proteinExistence type="predicted"/>
<evidence type="ECO:0000259" key="2">
    <source>
        <dbReference type="Pfam" id="PF14649"/>
    </source>
</evidence>
<dbReference type="InterPro" id="IPR028103">
    <property type="entry name" value="Spatacsin"/>
</dbReference>
<dbReference type="PANTHER" id="PTHR13650:SF0">
    <property type="entry name" value="SPATACSIN"/>
    <property type="match status" value="1"/>
</dbReference>
<evidence type="ECO:0000256" key="1">
    <source>
        <dbReference type="SAM" id="MobiDB-lite"/>
    </source>
</evidence>
<feature type="region of interest" description="Disordered" evidence="1">
    <location>
        <begin position="2337"/>
        <end position="2395"/>
    </location>
</feature>